<proteinExistence type="predicted"/>
<reference evidence="1" key="1">
    <citation type="submission" date="2022-10" db="EMBL/GenBank/DDBJ databases">
        <title>Determination and structural analysis of whole genome sequence of Sarocladium strictum F4-1.</title>
        <authorList>
            <person name="Hu L."/>
            <person name="Jiang Y."/>
        </authorList>
    </citation>
    <scope>NUCLEOTIDE SEQUENCE</scope>
    <source>
        <strain evidence="1">F4-1</strain>
    </source>
</reference>
<organism evidence="1 2">
    <name type="scientific">Sarocladium strictum</name>
    <name type="common">Black bundle disease fungus</name>
    <name type="synonym">Acremonium strictum</name>
    <dbReference type="NCBI Taxonomy" id="5046"/>
    <lineage>
        <taxon>Eukaryota</taxon>
        <taxon>Fungi</taxon>
        <taxon>Dikarya</taxon>
        <taxon>Ascomycota</taxon>
        <taxon>Pezizomycotina</taxon>
        <taxon>Sordariomycetes</taxon>
        <taxon>Hypocreomycetidae</taxon>
        <taxon>Hypocreales</taxon>
        <taxon>Sarocladiaceae</taxon>
        <taxon>Sarocladium</taxon>
    </lineage>
</organism>
<evidence type="ECO:0000313" key="2">
    <source>
        <dbReference type="Proteomes" id="UP001175261"/>
    </source>
</evidence>
<keyword evidence="2" id="KW-1185">Reference proteome</keyword>
<dbReference type="PRINTS" id="PR00988">
    <property type="entry name" value="URIDINKINASE"/>
</dbReference>
<dbReference type="CDD" id="cd02024">
    <property type="entry name" value="NRK1"/>
    <property type="match status" value="1"/>
</dbReference>
<dbReference type="Pfam" id="PF07931">
    <property type="entry name" value="CPT"/>
    <property type="match status" value="1"/>
</dbReference>
<dbReference type="Gene3D" id="3.40.50.300">
    <property type="entry name" value="P-loop containing nucleotide triphosphate hydrolases"/>
    <property type="match status" value="1"/>
</dbReference>
<name>A0AA39GGI5_SARSR</name>
<dbReference type="AlphaFoldDB" id="A0AA39GGI5"/>
<comment type="caution">
    <text evidence="1">The sequence shown here is derived from an EMBL/GenBank/DDBJ whole genome shotgun (WGS) entry which is preliminary data.</text>
</comment>
<dbReference type="SUPFAM" id="SSF52540">
    <property type="entry name" value="P-loop containing nucleoside triphosphate hydrolases"/>
    <property type="match status" value="1"/>
</dbReference>
<evidence type="ECO:0000313" key="1">
    <source>
        <dbReference type="EMBL" id="KAK0386933.1"/>
    </source>
</evidence>
<gene>
    <name evidence="1" type="ORF">NLU13_5246</name>
</gene>
<dbReference type="InterPro" id="IPR027417">
    <property type="entry name" value="P-loop_NTPase"/>
</dbReference>
<dbReference type="PANTHER" id="PTHR10285">
    <property type="entry name" value="URIDINE KINASE"/>
    <property type="match status" value="1"/>
</dbReference>
<accession>A0AA39GGI5</accession>
<dbReference type="Proteomes" id="UP001175261">
    <property type="component" value="Unassembled WGS sequence"/>
</dbReference>
<protein>
    <submittedName>
        <fullName evidence="1">Uncharacterized protein</fullName>
    </submittedName>
</protein>
<sequence>MGERKALVIGLSGCSSSGKTTLARLLRDIFPNTFILHEDDFYKPEEELPKKNGLLDWDCAEAIDISAMAEALSYIRSHAAFPPSLDSKEDRNSIGKCPVSSSTVSSLKSKVSASLPSTPLPALCFLDGFLLYSPSMAVVKPHIDIKLFLRASYERAKQRREARDGYATIEGFWQDPPGYVDMIVWPNYVEEHAWMFEGGDVEGKWKEEVLRNEGIKVPGGNDVDSDMTKTLEWAVDVVLEELKSLARKTGI</sequence>
<dbReference type="EMBL" id="JAPDFR010000004">
    <property type="protein sequence ID" value="KAK0386933.1"/>
    <property type="molecule type" value="Genomic_DNA"/>
</dbReference>